<feature type="region of interest" description="Disordered" evidence="1">
    <location>
        <begin position="38"/>
        <end position="102"/>
    </location>
</feature>
<proteinExistence type="predicted"/>
<keyword evidence="3" id="KW-0732">Signal</keyword>
<evidence type="ECO:0000313" key="5">
    <source>
        <dbReference type="Proteomes" id="UP000624325"/>
    </source>
</evidence>
<evidence type="ECO:0000256" key="3">
    <source>
        <dbReference type="SAM" id="SignalP"/>
    </source>
</evidence>
<dbReference type="Proteomes" id="UP000624325">
    <property type="component" value="Unassembled WGS sequence"/>
</dbReference>
<dbReference type="RefSeq" id="WP_203700009.1">
    <property type="nucleotide sequence ID" value="NZ_BAAALU010000011.1"/>
</dbReference>
<evidence type="ECO:0008006" key="6">
    <source>
        <dbReference type="Google" id="ProtNLM"/>
    </source>
</evidence>
<protein>
    <recommendedName>
        <fullName evidence="6">MYXO-CTERM domain-containing protein</fullName>
    </recommendedName>
</protein>
<sequence length="139" mass="14188">MSKKLVGKVLASLALGGVTLLIAPGVAMAADPSDAAQWAGKDDKAAHCEKPEWDGKKDSEWSGKKEEAAPMDSAKKDEGGKKDDEKKDDCKPPKGWVDGGVAGVSTDGTMAATGGVLVGAAALGGLVLLRRRRTDGSVA</sequence>
<keyword evidence="2" id="KW-0812">Transmembrane</keyword>
<feature type="transmembrane region" description="Helical" evidence="2">
    <location>
        <begin position="110"/>
        <end position="129"/>
    </location>
</feature>
<evidence type="ECO:0000256" key="1">
    <source>
        <dbReference type="SAM" id="MobiDB-lite"/>
    </source>
</evidence>
<comment type="caution">
    <text evidence="4">The sequence shown here is derived from an EMBL/GenBank/DDBJ whole genome shotgun (WGS) entry which is preliminary data.</text>
</comment>
<feature type="signal peptide" evidence="3">
    <location>
        <begin position="1"/>
        <end position="29"/>
    </location>
</feature>
<evidence type="ECO:0000256" key="2">
    <source>
        <dbReference type="SAM" id="Phobius"/>
    </source>
</evidence>
<keyword evidence="5" id="KW-1185">Reference proteome</keyword>
<evidence type="ECO:0000313" key="4">
    <source>
        <dbReference type="EMBL" id="GIF54281.1"/>
    </source>
</evidence>
<keyword evidence="2" id="KW-0472">Membrane</keyword>
<name>A0ABQ4BVV0_9ACTN</name>
<accession>A0ABQ4BVV0</accession>
<keyword evidence="2" id="KW-1133">Transmembrane helix</keyword>
<gene>
    <name evidence="4" type="ORF">Air01nite_03760</name>
</gene>
<organism evidence="4 5">
    <name type="scientific">Asanoa iriomotensis</name>
    <dbReference type="NCBI Taxonomy" id="234613"/>
    <lineage>
        <taxon>Bacteria</taxon>
        <taxon>Bacillati</taxon>
        <taxon>Actinomycetota</taxon>
        <taxon>Actinomycetes</taxon>
        <taxon>Micromonosporales</taxon>
        <taxon>Micromonosporaceae</taxon>
        <taxon>Asanoa</taxon>
    </lineage>
</organism>
<feature type="chain" id="PRO_5046023862" description="MYXO-CTERM domain-containing protein" evidence="3">
    <location>
        <begin position="30"/>
        <end position="139"/>
    </location>
</feature>
<dbReference type="EMBL" id="BONC01000002">
    <property type="protein sequence ID" value="GIF54281.1"/>
    <property type="molecule type" value="Genomic_DNA"/>
</dbReference>
<feature type="compositionally biased region" description="Basic and acidic residues" evidence="1">
    <location>
        <begin position="40"/>
        <end position="92"/>
    </location>
</feature>
<reference evidence="4 5" key="1">
    <citation type="submission" date="2021-01" db="EMBL/GenBank/DDBJ databases">
        <title>Whole genome shotgun sequence of Asanoa iriomotensis NBRC 100142.</title>
        <authorList>
            <person name="Komaki H."/>
            <person name="Tamura T."/>
        </authorList>
    </citation>
    <scope>NUCLEOTIDE SEQUENCE [LARGE SCALE GENOMIC DNA]</scope>
    <source>
        <strain evidence="4 5">NBRC 100142</strain>
    </source>
</reference>